<dbReference type="RefSeq" id="WP_058644569.1">
    <property type="nucleotide sequence ID" value="NZ_LDSL01000233.1"/>
</dbReference>
<feature type="DNA-binding region" description="H-T-H motif" evidence="4">
    <location>
        <begin position="48"/>
        <end position="67"/>
    </location>
</feature>
<dbReference type="EMBL" id="LDSL01000233">
    <property type="protein sequence ID" value="KTT11221.1"/>
    <property type="molecule type" value="Genomic_DNA"/>
</dbReference>
<dbReference type="InterPro" id="IPR001647">
    <property type="entry name" value="HTH_TetR"/>
</dbReference>
<dbReference type="PANTHER" id="PTHR30055:SF223">
    <property type="entry name" value="HTH-TYPE TRANSCRIPTIONAL REGULATOR UIDR"/>
    <property type="match status" value="1"/>
</dbReference>
<dbReference type="OrthoDB" id="9809994at2"/>
<feature type="domain" description="HTH tetR-type" evidence="5">
    <location>
        <begin position="25"/>
        <end position="85"/>
    </location>
</feature>
<keyword evidence="3" id="KW-0804">Transcription</keyword>
<evidence type="ECO:0000313" key="7">
    <source>
        <dbReference type="Proteomes" id="UP000072741"/>
    </source>
</evidence>
<dbReference type="AlphaFoldDB" id="A0A147GL31"/>
<dbReference type="InterPro" id="IPR009057">
    <property type="entry name" value="Homeodomain-like_sf"/>
</dbReference>
<dbReference type="PROSITE" id="PS50977">
    <property type="entry name" value="HTH_TETR_2"/>
    <property type="match status" value="1"/>
</dbReference>
<dbReference type="GO" id="GO:0000976">
    <property type="term" value="F:transcription cis-regulatory region binding"/>
    <property type="evidence" value="ECO:0007669"/>
    <property type="project" value="TreeGrafter"/>
</dbReference>
<dbReference type="Gene3D" id="1.10.10.60">
    <property type="entry name" value="Homeodomain-like"/>
    <property type="match status" value="1"/>
</dbReference>
<name>A0A147GL31_9BURK</name>
<comment type="caution">
    <text evidence="6">The sequence shown here is derived from an EMBL/GenBank/DDBJ whole genome shotgun (WGS) entry which is preliminary data.</text>
</comment>
<evidence type="ECO:0000256" key="4">
    <source>
        <dbReference type="PROSITE-ProRule" id="PRU00335"/>
    </source>
</evidence>
<sequence>MPASDALPCRLRDALTGGKRARRKEARPGELLQAALELFVEKGFAATRAEDVAARAGVSKGTLFLYFGSKEELFKAVVTENLAGRFTEWNQEFETFEGSAPDMLRYGLRTWWERVGGTQVSGISKLMLSEGRNFPELSAFYHQSVVAPGNALVRRILERGIARGEFRALDVEQAVHAVVAPMLFMILWKHAPEVCGGAGTLVPEQYLAAQCDLLLRGLCTDAGHAADAAGAGS</sequence>
<accession>A0A147GL31</accession>
<dbReference type="InterPro" id="IPR011075">
    <property type="entry name" value="TetR_C"/>
</dbReference>
<dbReference type="SUPFAM" id="SSF48498">
    <property type="entry name" value="Tetracyclin repressor-like, C-terminal domain"/>
    <property type="match status" value="1"/>
</dbReference>
<evidence type="ECO:0000256" key="2">
    <source>
        <dbReference type="ARBA" id="ARBA00023125"/>
    </source>
</evidence>
<dbReference type="Pfam" id="PF00440">
    <property type="entry name" value="TetR_N"/>
    <property type="match status" value="1"/>
</dbReference>
<organism evidence="6 7">
    <name type="scientific">Pseudacidovorax intermedius</name>
    <dbReference type="NCBI Taxonomy" id="433924"/>
    <lineage>
        <taxon>Bacteria</taxon>
        <taxon>Pseudomonadati</taxon>
        <taxon>Pseudomonadota</taxon>
        <taxon>Betaproteobacteria</taxon>
        <taxon>Burkholderiales</taxon>
        <taxon>Comamonadaceae</taxon>
        <taxon>Pseudacidovorax</taxon>
    </lineage>
</organism>
<dbReference type="PATRIC" id="fig|433924.3.peg.2317"/>
<evidence type="ECO:0000256" key="3">
    <source>
        <dbReference type="ARBA" id="ARBA00023163"/>
    </source>
</evidence>
<dbReference type="FunFam" id="1.10.10.60:FF:000141">
    <property type="entry name" value="TetR family transcriptional regulator"/>
    <property type="match status" value="1"/>
</dbReference>
<gene>
    <name evidence="6" type="ORF">NS331_24860</name>
</gene>
<evidence type="ECO:0000313" key="6">
    <source>
        <dbReference type="EMBL" id="KTT11221.1"/>
    </source>
</evidence>
<protein>
    <submittedName>
        <fullName evidence="6">TetR family transcriptional regulator</fullName>
    </submittedName>
</protein>
<keyword evidence="2 4" id="KW-0238">DNA-binding</keyword>
<dbReference type="SUPFAM" id="SSF46689">
    <property type="entry name" value="Homeodomain-like"/>
    <property type="match status" value="1"/>
</dbReference>
<dbReference type="InterPro" id="IPR036271">
    <property type="entry name" value="Tet_transcr_reg_TetR-rel_C_sf"/>
</dbReference>
<proteinExistence type="predicted"/>
<keyword evidence="7" id="KW-1185">Reference proteome</keyword>
<dbReference type="Proteomes" id="UP000072741">
    <property type="component" value="Unassembled WGS sequence"/>
</dbReference>
<dbReference type="InterPro" id="IPR050109">
    <property type="entry name" value="HTH-type_TetR-like_transc_reg"/>
</dbReference>
<evidence type="ECO:0000259" key="5">
    <source>
        <dbReference type="PROSITE" id="PS50977"/>
    </source>
</evidence>
<dbReference type="GO" id="GO:0003700">
    <property type="term" value="F:DNA-binding transcription factor activity"/>
    <property type="evidence" value="ECO:0007669"/>
    <property type="project" value="TreeGrafter"/>
</dbReference>
<evidence type="ECO:0000256" key="1">
    <source>
        <dbReference type="ARBA" id="ARBA00023015"/>
    </source>
</evidence>
<keyword evidence="1" id="KW-0805">Transcription regulation</keyword>
<reference evidence="6 7" key="1">
    <citation type="journal article" date="2016" name="Front. Microbiol.">
        <title>Genomic Resource of Rice Seed Associated Bacteria.</title>
        <authorList>
            <person name="Midha S."/>
            <person name="Bansal K."/>
            <person name="Sharma S."/>
            <person name="Kumar N."/>
            <person name="Patil P.P."/>
            <person name="Chaudhry V."/>
            <person name="Patil P.B."/>
        </authorList>
    </citation>
    <scope>NUCLEOTIDE SEQUENCE [LARGE SCALE GENOMIC DNA]</scope>
    <source>
        <strain evidence="6 7">NS331</strain>
    </source>
</reference>
<dbReference type="Pfam" id="PF16859">
    <property type="entry name" value="TetR_C_11"/>
    <property type="match status" value="1"/>
</dbReference>
<dbReference type="PRINTS" id="PR00455">
    <property type="entry name" value="HTHTETR"/>
</dbReference>
<dbReference type="Gene3D" id="1.10.357.10">
    <property type="entry name" value="Tetracycline Repressor, domain 2"/>
    <property type="match status" value="1"/>
</dbReference>
<dbReference type="PANTHER" id="PTHR30055">
    <property type="entry name" value="HTH-TYPE TRANSCRIPTIONAL REGULATOR RUTR"/>
    <property type="match status" value="1"/>
</dbReference>